<protein>
    <recommendedName>
        <fullName evidence="12">Aryl hydrocarbon receptor nuclear translocator 2</fullName>
    </recommendedName>
</protein>
<dbReference type="CDD" id="cd18947">
    <property type="entry name" value="bHLH-PAS_ARNT"/>
    <property type="match status" value="1"/>
</dbReference>
<dbReference type="CDD" id="cd00130">
    <property type="entry name" value="PAS"/>
    <property type="match status" value="1"/>
</dbReference>
<dbReference type="Pfam" id="PF00010">
    <property type="entry name" value="HLH"/>
    <property type="match status" value="1"/>
</dbReference>
<evidence type="ECO:0000313" key="11">
    <source>
        <dbReference type="Proteomes" id="UP000518266"/>
    </source>
</evidence>
<evidence type="ECO:0000259" key="8">
    <source>
        <dbReference type="PROSITE" id="PS50112"/>
    </source>
</evidence>
<sequence length="382" mass="42983">MNRDSSELTDVRRSDRALRANPAEFRRFLTGCSRRIVRHLHRCRFVIFLQRGNMATPAAVNPSGKNRKRCWMVVLCDRLVLTLLLCPPEMGSELPGTVAMPGAVGAGQVRMGGAVPGRGGKRRSGGMDFDDEDGEGPSKFSRYDDDDQIPGVEKERYARENHSEIERRRRNKMTQYITELSDMVPTCSALARKPDKLTILRMAVSHMKSMRGTGNTSTDGAYKPSFLTEQELKHLILEAADGFLFVVAAETGRVIYVSDSVAPVLNHPQAEWFGSTLYEQVHPDDVDKLREQLSTSENSMTGRILDLKTGTVKKEGQQSSMRMCMGSRRSFICRMRCGSAPLDHISLNRLSNMRKRYRLMMKTQAHDEDMMNTQAHDEDSGS</sequence>
<feature type="compositionally biased region" description="Basic and acidic residues" evidence="7">
    <location>
        <begin position="152"/>
        <end position="167"/>
    </location>
</feature>
<dbReference type="GO" id="GO:0005667">
    <property type="term" value="C:transcription regulator complex"/>
    <property type="evidence" value="ECO:0007669"/>
    <property type="project" value="InterPro"/>
</dbReference>
<reference evidence="10 11" key="1">
    <citation type="submission" date="2020-03" db="EMBL/GenBank/DDBJ databases">
        <title>Dissostichus mawsoni Genome sequencing and assembly.</title>
        <authorList>
            <person name="Park H."/>
        </authorList>
    </citation>
    <scope>NUCLEOTIDE SEQUENCE [LARGE SCALE GENOMIC DNA]</scope>
    <source>
        <strain evidence="10">DM0001</strain>
        <tissue evidence="10">Muscle</tissue>
    </source>
</reference>
<dbReference type="SMART" id="SM00091">
    <property type="entry name" value="PAS"/>
    <property type="match status" value="1"/>
</dbReference>
<proteinExistence type="predicted"/>
<evidence type="ECO:0000256" key="3">
    <source>
        <dbReference type="ARBA" id="ARBA00023015"/>
    </source>
</evidence>
<dbReference type="PANTHER" id="PTHR23042">
    <property type="entry name" value="CIRCADIAN PROTEIN CLOCK/ARNT/BMAL/PAS"/>
    <property type="match status" value="1"/>
</dbReference>
<feature type="domain" description="BHLH" evidence="9">
    <location>
        <begin position="157"/>
        <end position="210"/>
    </location>
</feature>
<comment type="caution">
    <text evidence="10">The sequence shown here is derived from an EMBL/GenBank/DDBJ whole genome shotgun (WGS) entry which is preliminary data.</text>
</comment>
<evidence type="ECO:0000256" key="4">
    <source>
        <dbReference type="ARBA" id="ARBA00023125"/>
    </source>
</evidence>
<evidence type="ECO:0000256" key="1">
    <source>
        <dbReference type="ARBA" id="ARBA00004123"/>
    </source>
</evidence>
<dbReference type="AlphaFoldDB" id="A0A7J5X8P5"/>
<accession>A0A7J5X8P5</accession>
<dbReference type="Proteomes" id="UP000518266">
    <property type="component" value="Unassembled WGS sequence"/>
</dbReference>
<dbReference type="InterPro" id="IPR001067">
    <property type="entry name" value="Nuc_translocat"/>
</dbReference>
<dbReference type="GO" id="GO:0003677">
    <property type="term" value="F:DNA binding"/>
    <property type="evidence" value="ECO:0007669"/>
    <property type="project" value="UniProtKB-KW"/>
</dbReference>
<dbReference type="OrthoDB" id="71302at2759"/>
<dbReference type="Gene3D" id="3.30.450.20">
    <property type="entry name" value="PAS domain"/>
    <property type="match status" value="1"/>
</dbReference>
<gene>
    <name evidence="10" type="ORF">F7725_027035</name>
</gene>
<dbReference type="SUPFAM" id="SSF47459">
    <property type="entry name" value="HLH, helix-loop-helix DNA-binding domain"/>
    <property type="match status" value="1"/>
</dbReference>
<organism evidence="10 11">
    <name type="scientific">Dissostichus mawsoni</name>
    <name type="common">Antarctic cod</name>
    <dbReference type="NCBI Taxonomy" id="36200"/>
    <lineage>
        <taxon>Eukaryota</taxon>
        <taxon>Metazoa</taxon>
        <taxon>Chordata</taxon>
        <taxon>Craniata</taxon>
        <taxon>Vertebrata</taxon>
        <taxon>Euteleostomi</taxon>
        <taxon>Actinopterygii</taxon>
        <taxon>Neopterygii</taxon>
        <taxon>Teleostei</taxon>
        <taxon>Neoteleostei</taxon>
        <taxon>Acanthomorphata</taxon>
        <taxon>Eupercaria</taxon>
        <taxon>Perciformes</taxon>
        <taxon>Notothenioidei</taxon>
        <taxon>Nototheniidae</taxon>
        <taxon>Dissostichus</taxon>
    </lineage>
</organism>
<keyword evidence="4" id="KW-0238">DNA-binding</keyword>
<dbReference type="InterPro" id="IPR035965">
    <property type="entry name" value="PAS-like_dom_sf"/>
</dbReference>
<evidence type="ECO:0000259" key="9">
    <source>
        <dbReference type="PROSITE" id="PS50888"/>
    </source>
</evidence>
<dbReference type="GO" id="GO:0005634">
    <property type="term" value="C:nucleus"/>
    <property type="evidence" value="ECO:0007669"/>
    <property type="project" value="UniProtKB-SubCell"/>
</dbReference>
<dbReference type="PRINTS" id="PR00785">
    <property type="entry name" value="NCTRNSLOCATR"/>
</dbReference>
<comment type="subcellular location">
    <subcellularLocation>
        <location evidence="1">Nucleus</location>
    </subcellularLocation>
</comment>
<dbReference type="SUPFAM" id="SSF55785">
    <property type="entry name" value="PYP-like sensor domain (PAS domain)"/>
    <property type="match status" value="1"/>
</dbReference>
<dbReference type="EMBL" id="JAAKFY010000027">
    <property type="protein sequence ID" value="KAF3833370.1"/>
    <property type="molecule type" value="Genomic_DNA"/>
</dbReference>
<keyword evidence="5" id="KW-0804">Transcription</keyword>
<dbReference type="Gene3D" id="4.10.280.10">
    <property type="entry name" value="Helix-loop-helix DNA-binding domain"/>
    <property type="match status" value="1"/>
</dbReference>
<dbReference type="GO" id="GO:0046983">
    <property type="term" value="F:protein dimerization activity"/>
    <property type="evidence" value="ECO:0007669"/>
    <property type="project" value="InterPro"/>
</dbReference>
<feature type="region of interest" description="Disordered" evidence="7">
    <location>
        <begin position="109"/>
        <end position="170"/>
    </location>
</feature>
<dbReference type="SMART" id="SM00353">
    <property type="entry name" value="HLH"/>
    <property type="match status" value="1"/>
</dbReference>
<evidence type="ECO:0000256" key="7">
    <source>
        <dbReference type="SAM" id="MobiDB-lite"/>
    </source>
</evidence>
<keyword evidence="11" id="KW-1185">Reference proteome</keyword>
<dbReference type="PROSITE" id="PS50888">
    <property type="entry name" value="BHLH"/>
    <property type="match status" value="1"/>
</dbReference>
<evidence type="ECO:0008006" key="12">
    <source>
        <dbReference type="Google" id="ProtNLM"/>
    </source>
</evidence>
<dbReference type="InterPro" id="IPR000014">
    <property type="entry name" value="PAS"/>
</dbReference>
<keyword evidence="3" id="KW-0805">Transcription regulation</keyword>
<evidence type="ECO:0000313" key="10">
    <source>
        <dbReference type="EMBL" id="KAF3833370.1"/>
    </source>
</evidence>
<dbReference type="FunFam" id="4.10.280.10:FF:000011">
    <property type="entry name" value="Aryl hydrocarbon receptor nuclear translocator 2"/>
    <property type="match status" value="1"/>
</dbReference>
<keyword evidence="2" id="KW-0677">Repeat</keyword>
<evidence type="ECO:0000256" key="2">
    <source>
        <dbReference type="ARBA" id="ARBA00022737"/>
    </source>
</evidence>
<dbReference type="InterPro" id="IPR011598">
    <property type="entry name" value="bHLH_dom"/>
</dbReference>
<feature type="domain" description="PAS" evidence="8">
    <location>
        <begin position="228"/>
        <end position="300"/>
    </location>
</feature>
<dbReference type="InterPro" id="IPR013767">
    <property type="entry name" value="PAS_fold"/>
</dbReference>
<dbReference type="InterPro" id="IPR050933">
    <property type="entry name" value="Circadian_TF"/>
</dbReference>
<evidence type="ECO:0000256" key="5">
    <source>
        <dbReference type="ARBA" id="ARBA00023163"/>
    </source>
</evidence>
<name>A0A7J5X8P5_DISMA</name>
<dbReference type="InterPro" id="IPR036638">
    <property type="entry name" value="HLH_DNA-bd_sf"/>
</dbReference>
<dbReference type="PROSITE" id="PS50112">
    <property type="entry name" value="PAS"/>
    <property type="match status" value="1"/>
</dbReference>
<evidence type="ECO:0000256" key="6">
    <source>
        <dbReference type="ARBA" id="ARBA00023242"/>
    </source>
</evidence>
<keyword evidence="6" id="KW-0539">Nucleus</keyword>
<dbReference type="GO" id="GO:0005737">
    <property type="term" value="C:cytoplasm"/>
    <property type="evidence" value="ECO:0007669"/>
    <property type="project" value="InterPro"/>
</dbReference>
<dbReference type="GO" id="GO:0003700">
    <property type="term" value="F:DNA-binding transcription factor activity"/>
    <property type="evidence" value="ECO:0007669"/>
    <property type="project" value="InterPro"/>
</dbReference>
<dbReference type="Pfam" id="PF00989">
    <property type="entry name" value="PAS"/>
    <property type="match status" value="1"/>
</dbReference>